<dbReference type="InterPro" id="IPR036871">
    <property type="entry name" value="PX_dom_sf"/>
</dbReference>
<evidence type="ECO:0000256" key="2">
    <source>
        <dbReference type="ARBA" id="ARBA00004514"/>
    </source>
</evidence>
<dbReference type="SMART" id="SM00312">
    <property type="entry name" value="PX"/>
    <property type="match status" value="1"/>
</dbReference>
<proteinExistence type="predicted"/>
<keyword evidence="3" id="KW-0813">Transport</keyword>
<evidence type="ECO:0000256" key="1">
    <source>
        <dbReference type="ARBA" id="ARBA00004481"/>
    </source>
</evidence>
<evidence type="ECO:0000256" key="10">
    <source>
        <dbReference type="SAM" id="Coils"/>
    </source>
</evidence>
<evidence type="ECO:0000256" key="11">
    <source>
        <dbReference type="SAM" id="MobiDB-lite"/>
    </source>
</evidence>
<evidence type="ECO:0000256" key="8">
    <source>
        <dbReference type="ARBA" id="ARBA00023136"/>
    </source>
</evidence>
<evidence type="ECO:0000313" key="14">
    <source>
        <dbReference type="Proteomes" id="UP001370490"/>
    </source>
</evidence>
<feature type="coiled-coil region" evidence="10">
    <location>
        <begin position="376"/>
        <end position="458"/>
    </location>
</feature>
<gene>
    <name evidence="13" type="ORF">RJ641_024332</name>
</gene>
<evidence type="ECO:0000313" key="13">
    <source>
        <dbReference type="EMBL" id="KAK6912239.1"/>
    </source>
</evidence>
<dbReference type="SUPFAM" id="SSF64268">
    <property type="entry name" value="PX domain"/>
    <property type="match status" value="1"/>
</dbReference>
<feature type="region of interest" description="Disordered" evidence="11">
    <location>
        <begin position="31"/>
        <end position="67"/>
    </location>
</feature>
<dbReference type="PROSITE" id="PS50195">
    <property type="entry name" value="PX"/>
    <property type="match status" value="1"/>
</dbReference>
<evidence type="ECO:0000256" key="4">
    <source>
        <dbReference type="ARBA" id="ARBA00022490"/>
    </source>
</evidence>
<keyword evidence="8" id="KW-0472">Membrane</keyword>
<sequence>MNVYGQDLTLLHLGFSDHPIIESLSNNPSISSSVYESTPDQNQKRSSPPPKHRHDGTSPLPLGMDWSPPPRKWDGRNSVWPHDPHTGWSYCVTIPSWVILPKSSVSDTVVFYRVQVGIQSPDGVTTIRGILRRFSDFLRLFAELKKAFPKKYMPTAPPKRLLKTKSRTLVEERRCSLEDWLEKLLSDIDLSRSALVATFLGARSCCKDVFSSPSIAPVSSDFHLDSDVSLAVSSAIASDSEIGTPNEDSEIGTPRWGSDLVSENLTSEQGFSPQGNKFEVWNITNANSLLWGDFSLQSSMKASEISNFGDVNSFVDPIETAGGTEASQIHGCYERQRIGRVLTTVQRTLVTAKTDMEDSFKVKSELAVKQYLTMKVKDLEVELEATKHSCKESMQQSVFLEKRKIYSKMWWDLEELRRKCLELELKLKMKRVRDEVAKESIVQENEMLLQELDVARERQEKFAEASRGARSKIKGRCQAPC</sequence>
<keyword evidence="7 10" id="KW-0175">Coiled coil</keyword>
<dbReference type="PANTHER" id="PTHR46856:SF3">
    <property type="entry name" value="PX DOMAIN-CONTAINING PROTEIN EREX"/>
    <property type="match status" value="1"/>
</dbReference>
<protein>
    <submittedName>
        <fullName evidence="13">Phox homology</fullName>
    </submittedName>
</protein>
<dbReference type="Pfam" id="PF00787">
    <property type="entry name" value="PX"/>
    <property type="match status" value="1"/>
</dbReference>
<dbReference type="EMBL" id="JBAMMX010000028">
    <property type="protein sequence ID" value="KAK6912239.1"/>
    <property type="molecule type" value="Genomic_DNA"/>
</dbReference>
<comment type="function">
    <text evidence="9">Acts as an effector of RABF2A and RABF2B. Involved in vacuolar transport of storage proteins. Regulates membrane trafficking to protein storage vacuoles (PSVs). Binds specifically to phosphatidylinositol 3-monophosphate (PtdIns3P).</text>
</comment>
<accession>A0AAN8YR65</accession>
<dbReference type="PANTHER" id="PTHR46856">
    <property type="entry name" value="PX DOMAIN-CONTAINING PROTEIN EREL1-RELATED"/>
    <property type="match status" value="1"/>
</dbReference>
<dbReference type="GO" id="GO:0010008">
    <property type="term" value="C:endosome membrane"/>
    <property type="evidence" value="ECO:0007669"/>
    <property type="project" value="UniProtKB-SubCell"/>
</dbReference>
<evidence type="ECO:0000256" key="3">
    <source>
        <dbReference type="ARBA" id="ARBA00022448"/>
    </source>
</evidence>
<keyword evidence="4" id="KW-0963">Cytoplasm</keyword>
<keyword evidence="6" id="KW-0653">Protein transport</keyword>
<dbReference type="GO" id="GO:0005829">
    <property type="term" value="C:cytosol"/>
    <property type="evidence" value="ECO:0007669"/>
    <property type="project" value="UniProtKB-SubCell"/>
</dbReference>
<dbReference type="Proteomes" id="UP001370490">
    <property type="component" value="Unassembled WGS sequence"/>
</dbReference>
<dbReference type="FunFam" id="3.30.1520.10:FF:000060">
    <property type="entry name" value="Phox (PX) domain-containing protein"/>
    <property type="match status" value="1"/>
</dbReference>
<comment type="subcellular location">
    <subcellularLocation>
        <location evidence="2">Cytoplasm</location>
        <location evidence="2">Cytosol</location>
    </subcellularLocation>
    <subcellularLocation>
        <location evidence="1">Endosome membrane</location>
        <topology evidence="1">Peripheral membrane protein</topology>
    </subcellularLocation>
</comment>
<dbReference type="InterPro" id="IPR044588">
    <property type="entry name" value="EREX-like"/>
</dbReference>
<evidence type="ECO:0000256" key="9">
    <source>
        <dbReference type="ARBA" id="ARBA00055681"/>
    </source>
</evidence>
<keyword evidence="5" id="KW-0967">Endosome</keyword>
<evidence type="ECO:0000256" key="7">
    <source>
        <dbReference type="ARBA" id="ARBA00023054"/>
    </source>
</evidence>
<dbReference type="InterPro" id="IPR001683">
    <property type="entry name" value="PX_dom"/>
</dbReference>
<feature type="domain" description="PX" evidence="12">
    <location>
        <begin position="90"/>
        <end position="207"/>
    </location>
</feature>
<evidence type="ECO:0000256" key="5">
    <source>
        <dbReference type="ARBA" id="ARBA00022753"/>
    </source>
</evidence>
<organism evidence="13 14">
    <name type="scientific">Dillenia turbinata</name>
    <dbReference type="NCBI Taxonomy" id="194707"/>
    <lineage>
        <taxon>Eukaryota</taxon>
        <taxon>Viridiplantae</taxon>
        <taxon>Streptophyta</taxon>
        <taxon>Embryophyta</taxon>
        <taxon>Tracheophyta</taxon>
        <taxon>Spermatophyta</taxon>
        <taxon>Magnoliopsida</taxon>
        <taxon>eudicotyledons</taxon>
        <taxon>Gunneridae</taxon>
        <taxon>Pentapetalae</taxon>
        <taxon>Dilleniales</taxon>
        <taxon>Dilleniaceae</taxon>
        <taxon>Dillenia</taxon>
    </lineage>
</organism>
<keyword evidence="14" id="KW-1185">Reference proteome</keyword>
<evidence type="ECO:0000256" key="6">
    <source>
        <dbReference type="ARBA" id="ARBA00022927"/>
    </source>
</evidence>
<dbReference type="AlphaFoldDB" id="A0AAN8YR65"/>
<comment type="caution">
    <text evidence="13">The sequence shown here is derived from an EMBL/GenBank/DDBJ whole genome shotgun (WGS) entry which is preliminary data.</text>
</comment>
<dbReference type="GO" id="GO:0015031">
    <property type="term" value="P:protein transport"/>
    <property type="evidence" value="ECO:0007669"/>
    <property type="project" value="UniProtKB-KW"/>
</dbReference>
<dbReference type="GO" id="GO:0035091">
    <property type="term" value="F:phosphatidylinositol binding"/>
    <property type="evidence" value="ECO:0007669"/>
    <property type="project" value="InterPro"/>
</dbReference>
<evidence type="ECO:0000259" key="12">
    <source>
        <dbReference type="PROSITE" id="PS50195"/>
    </source>
</evidence>
<dbReference type="Gene3D" id="3.30.1520.10">
    <property type="entry name" value="Phox-like domain"/>
    <property type="match status" value="1"/>
</dbReference>
<reference evidence="13 14" key="1">
    <citation type="submission" date="2023-12" db="EMBL/GenBank/DDBJ databases">
        <title>A high-quality genome assembly for Dillenia turbinata (Dilleniales).</title>
        <authorList>
            <person name="Chanderbali A."/>
        </authorList>
    </citation>
    <scope>NUCLEOTIDE SEQUENCE [LARGE SCALE GENOMIC DNA]</scope>
    <source>
        <strain evidence="13">LSX21</strain>
        <tissue evidence="13">Leaf</tissue>
    </source>
</reference>
<name>A0AAN8YR65_9MAGN</name>